<keyword evidence="12" id="KW-1185">Reference proteome</keyword>
<sequence>MGIGWTEFILIIFVALLLFGPSKLPELGKAAGKTLREFKLATKGILDEEEKNEKK</sequence>
<evidence type="ECO:0000256" key="1">
    <source>
        <dbReference type="ARBA" id="ARBA00004162"/>
    </source>
</evidence>
<dbReference type="STRING" id="33936.AZI98_16715"/>
<dbReference type="AlphaFoldDB" id="A0A165WEV8"/>
<evidence type="ECO:0000256" key="7">
    <source>
        <dbReference type="ARBA" id="ARBA00023010"/>
    </source>
</evidence>
<dbReference type="GeneID" id="301125661"/>
<dbReference type="Proteomes" id="UP000214606">
    <property type="component" value="Chromosome"/>
</dbReference>
<dbReference type="NCBIfam" id="NF011430">
    <property type="entry name" value="PRK14861.1"/>
    <property type="match status" value="1"/>
</dbReference>
<comment type="function">
    <text evidence="9">Part of the twin-arginine translocation (Tat) system that transports large folded proteins containing a characteristic twin-arginine motif in their signal peptide across membranes. TatA could form the protein-conducting channel of the Tat system.</text>
</comment>
<evidence type="ECO:0000256" key="2">
    <source>
        <dbReference type="ARBA" id="ARBA00022448"/>
    </source>
</evidence>
<proteinExistence type="inferred from homology"/>
<dbReference type="GO" id="GO:0043953">
    <property type="term" value="P:protein transport by the Tat complex"/>
    <property type="evidence" value="ECO:0007669"/>
    <property type="project" value="UniProtKB-UniRule"/>
</dbReference>
<dbReference type="HAMAP" id="MF_00236">
    <property type="entry name" value="TatA_E"/>
    <property type="match status" value="1"/>
</dbReference>
<name>A0A165WEV8_9BACI</name>
<evidence type="ECO:0000256" key="3">
    <source>
        <dbReference type="ARBA" id="ARBA00022475"/>
    </source>
</evidence>
<keyword evidence="4 9" id="KW-0812">Transmembrane</keyword>
<dbReference type="OrthoDB" id="9800908at2"/>
<comment type="subunit">
    <text evidence="9">Forms a complex with TatC.</text>
</comment>
<dbReference type="NCBIfam" id="TIGR01411">
    <property type="entry name" value="tatAE"/>
    <property type="match status" value="1"/>
</dbReference>
<comment type="similarity">
    <text evidence="9">Belongs to the TatA/E family.</text>
</comment>
<accession>A0A161W1Q2</accession>
<organism evidence="11 12">
    <name type="scientific">Aeribacillus pallidus</name>
    <dbReference type="NCBI Taxonomy" id="33936"/>
    <lineage>
        <taxon>Bacteria</taxon>
        <taxon>Bacillati</taxon>
        <taxon>Bacillota</taxon>
        <taxon>Bacilli</taxon>
        <taxon>Bacillales</taxon>
        <taxon>Bacillaceae</taxon>
        <taxon>Aeribacillus</taxon>
    </lineage>
</organism>
<evidence type="ECO:0000256" key="6">
    <source>
        <dbReference type="ARBA" id="ARBA00022989"/>
    </source>
</evidence>
<keyword evidence="2 9" id="KW-0813">Transport</keyword>
<dbReference type="RefSeq" id="WP_063389384.1">
    <property type="nucleotide sequence ID" value="NZ_CP017703.1"/>
</dbReference>
<protein>
    <recommendedName>
        <fullName evidence="9">Sec-independent protein translocase protein TatA</fullName>
    </recommendedName>
</protein>
<dbReference type="GO" id="GO:0033281">
    <property type="term" value="C:TAT protein transport complex"/>
    <property type="evidence" value="ECO:0007669"/>
    <property type="project" value="UniProtKB-UniRule"/>
</dbReference>
<dbReference type="GO" id="GO:0008320">
    <property type="term" value="F:protein transmembrane transporter activity"/>
    <property type="evidence" value="ECO:0007669"/>
    <property type="project" value="UniProtKB-UniRule"/>
</dbReference>
<dbReference type="KEGG" id="apak:AP3564_11560"/>
<dbReference type="PANTHER" id="PTHR42982:SF1">
    <property type="entry name" value="SEC-INDEPENDENT PROTEIN TRANSLOCASE PROTEIN TATA"/>
    <property type="match status" value="1"/>
</dbReference>
<keyword evidence="3 9" id="KW-1003">Cell membrane</keyword>
<evidence type="ECO:0000256" key="5">
    <source>
        <dbReference type="ARBA" id="ARBA00022927"/>
    </source>
</evidence>
<accession>A0A165WEV8</accession>
<keyword evidence="6 9" id="KW-1133">Transmembrane helix</keyword>
<evidence type="ECO:0000313" key="11">
    <source>
        <dbReference type="EMBL" id="KZN94925.1"/>
    </source>
</evidence>
<keyword evidence="7 9" id="KW-0811">Translocation</keyword>
<dbReference type="Gene3D" id="1.20.5.3310">
    <property type="match status" value="1"/>
</dbReference>
<evidence type="ECO:0000313" key="12">
    <source>
        <dbReference type="Proteomes" id="UP000076476"/>
    </source>
</evidence>
<evidence type="ECO:0000313" key="13">
    <source>
        <dbReference type="Proteomes" id="UP000214606"/>
    </source>
</evidence>
<evidence type="ECO:0000313" key="10">
    <source>
        <dbReference type="EMBL" id="ASS90773.1"/>
    </source>
</evidence>
<reference evidence="11 12" key="1">
    <citation type="submission" date="2016-04" db="EMBL/GenBank/DDBJ databases">
        <title>Draft genome sequence of Aeribacillus pallidus 8m3 from petroleum reservoir.</title>
        <authorList>
            <person name="Poltaraus A.B."/>
            <person name="Nazina T.N."/>
            <person name="Tourova T.P."/>
            <person name="Malakho S.M."/>
            <person name="Korshunova A.V."/>
            <person name="Sokolova D.S."/>
        </authorList>
    </citation>
    <scope>NUCLEOTIDE SEQUENCE [LARGE SCALE GENOMIC DNA]</scope>
    <source>
        <strain evidence="11 12">8m3</strain>
    </source>
</reference>
<dbReference type="Pfam" id="PF02416">
    <property type="entry name" value="TatA_B_E"/>
    <property type="match status" value="1"/>
</dbReference>
<dbReference type="EMBL" id="CP017703">
    <property type="protein sequence ID" value="ASS90773.1"/>
    <property type="molecule type" value="Genomic_DNA"/>
</dbReference>
<dbReference type="Proteomes" id="UP000076476">
    <property type="component" value="Unassembled WGS sequence"/>
</dbReference>
<dbReference type="PANTHER" id="PTHR42982">
    <property type="entry name" value="SEC-INDEPENDENT PROTEIN TRANSLOCASE PROTEIN TATA"/>
    <property type="match status" value="1"/>
</dbReference>
<evidence type="ECO:0000256" key="4">
    <source>
        <dbReference type="ARBA" id="ARBA00022692"/>
    </source>
</evidence>
<comment type="subcellular location">
    <subcellularLocation>
        <location evidence="1 9">Cell membrane</location>
        <topology evidence="1 9">Single-pass membrane protein</topology>
    </subcellularLocation>
</comment>
<dbReference type="InterPro" id="IPR006312">
    <property type="entry name" value="TatA/E"/>
</dbReference>
<dbReference type="InterPro" id="IPR003369">
    <property type="entry name" value="TatA/B/E"/>
</dbReference>
<gene>
    <name evidence="9" type="primary">tatA</name>
    <name evidence="10" type="ORF">AP3564_11560</name>
    <name evidence="11" type="ORF">AZI98_16715</name>
</gene>
<keyword evidence="8 9" id="KW-0472">Membrane</keyword>
<keyword evidence="5 9" id="KW-0653">Protein transport</keyword>
<evidence type="ECO:0000256" key="8">
    <source>
        <dbReference type="ARBA" id="ARBA00023136"/>
    </source>
</evidence>
<reference evidence="10 13" key="2">
    <citation type="submission" date="2016-10" db="EMBL/GenBank/DDBJ databases">
        <title>The whole genome sequencing and assembly of Aeribacillus pallidus KCTC3564 strain.</title>
        <authorList>
            <person name="Lee Y.-J."/>
            <person name="Park M.-K."/>
            <person name="Yi H."/>
            <person name="Bahn Y.-S."/>
            <person name="Kim J.F."/>
            <person name="Lee D.-W."/>
        </authorList>
    </citation>
    <scope>NUCLEOTIDE SEQUENCE [LARGE SCALE GENOMIC DNA]</scope>
    <source>
        <strain evidence="10 13">KCTC3564</strain>
    </source>
</reference>
<evidence type="ECO:0000256" key="9">
    <source>
        <dbReference type="HAMAP-Rule" id="MF_00236"/>
    </source>
</evidence>
<dbReference type="EMBL" id="LWBR01000072">
    <property type="protein sequence ID" value="KZN94925.1"/>
    <property type="molecule type" value="Genomic_DNA"/>
</dbReference>